<protein>
    <submittedName>
        <fullName evidence="3">Uncharacterized protein</fullName>
    </submittedName>
</protein>
<sequence length="179" mass="19931">MQFQASKVLPLLYFIFVSFCSADGSGRPMDMPKDNRGIVVGGANCANKRFSAAEIYRILDKGTRYVKSTLISNPNRKDDHYFKPSGGPKVPFTGPFYKETLGLAVPLSTDPNVKRQFYIIYTGDGKLVNVVHKTPIRGTTRSRYSNCDLEYPSKSAGKERPKEIPKNSSKTGVVVQQKE</sequence>
<evidence type="ECO:0000313" key="4">
    <source>
        <dbReference type="Proteomes" id="UP000030854"/>
    </source>
</evidence>
<dbReference type="SMR" id="A0A0B1P6E9"/>
<dbReference type="Proteomes" id="UP000030854">
    <property type="component" value="Unassembled WGS sequence"/>
</dbReference>
<evidence type="ECO:0000313" key="3">
    <source>
        <dbReference type="EMBL" id="KHJ33808.1"/>
    </source>
</evidence>
<feature type="signal peptide" evidence="2">
    <location>
        <begin position="1"/>
        <end position="22"/>
    </location>
</feature>
<evidence type="ECO:0000256" key="2">
    <source>
        <dbReference type="SAM" id="SignalP"/>
    </source>
</evidence>
<keyword evidence="4" id="KW-1185">Reference proteome</keyword>
<dbReference type="EMBL" id="JNVN01001228">
    <property type="protein sequence ID" value="KHJ33808.1"/>
    <property type="molecule type" value="Genomic_DNA"/>
</dbReference>
<feature type="region of interest" description="Disordered" evidence="1">
    <location>
        <begin position="141"/>
        <end position="179"/>
    </location>
</feature>
<gene>
    <name evidence="3" type="ORF">EV44_g0586</name>
</gene>
<name>A0A0B1P6E9_UNCNE</name>
<evidence type="ECO:0000256" key="1">
    <source>
        <dbReference type="SAM" id="MobiDB-lite"/>
    </source>
</evidence>
<reference evidence="3 4" key="1">
    <citation type="journal article" date="2014" name="BMC Genomics">
        <title>Adaptive genomic structural variation in the grape powdery mildew pathogen, Erysiphe necator.</title>
        <authorList>
            <person name="Jones L."/>
            <person name="Riaz S."/>
            <person name="Morales-Cruz A."/>
            <person name="Amrine K.C."/>
            <person name="McGuire B."/>
            <person name="Gubler W.D."/>
            <person name="Walker M.A."/>
            <person name="Cantu D."/>
        </authorList>
    </citation>
    <scope>NUCLEOTIDE SEQUENCE [LARGE SCALE GENOMIC DNA]</scope>
    <source>
        <strain evidence="4">c</strain>
    </source>
</reference>
<organism evidence="3 4">
    <name type="scientific">Uncinula necator</name>
    <name type="common">Grape powdery mildew</name>
    <dbReference type="NCBI Taxonomy" id="52586"/>
    <lineage>
        <taxon>Eukaryota</taxon>
        <taxon>Fungi</taxon>
        <taxon>Dikarya</taxon>
        <taxon>Ascomycota</taxon>
        <taxon>Pezizomycotina</taxon>
        <taxon>Leotiomycetes</taxon>
        <taxon>Erysiphales</taxon>
        <taxon>Erysiphaceae</taxon>
        <taxon>Erysiphe</taxon>
    </lineage>
</organism>
<keyword evidence="2" id="KW-0732">Signal</keyword>
<proteinExistence type="predicted"/>
<feature type="chain" id="PRO_5002061910" evidence="2">
    <location>
        <begin position="23"/>
        <end position="179"/>
    </location>
</feature>
<comment type="caution">
    <text evidence="3">The sequence shown here is derived from an EMBL/GenBank/DDBJ whole genome shotgun (WGS) entry which is preliminary data.</text>
</comment>
<accession>A0A0B1P6E9</accession>
<feature type="compositionally biased region" description="Basic and acidic residues" evidence="1">
    <location>
        <begin position="156"/>
        <end position="165"/>
    </location>
</feature>
<dbReference type="AlphaFoldDB" id="A0A0B1P6E9"/>
<dbReference type="HOGENOM" id="CLU_1504542_0_0_1"/>